<gene>
    <name evidence="2" type="ORF">PR048_021145</name>
</gene>
<reference evidence="2 3" key="1">
    <citation type="submission" date="2023-02" db="EMBL/GenBank/DDBJ databases">
        <title>LHISI_Scaffold_Assembly.</title>
        <authorList>
            <person name="Stuart O.P."/>
            <person name="Cleave R."/>
            <person name="Magrath M.J.L."/>
            <person name="Mikheyev A.S."/>
        </authorList>
    </citation>
    <scope>NUCLEOTIDE SEQUENCE [LARGE SCALE GENOMIC DNA]</scope>
    <source>
        <strain evidence="2">Daus_M_001</strain>
        <tissue evidence="2">Leg muscle</tissue>
    </source>
</reference>
<feature type="region of interest" description="Disordered" evidence="1">
    <location>
        <begin position="65"/>
        <end position="94"/>
    </location>
</feature>
<feature type="compositionally biased region" description="Basic and acidic residues" evidence="1">
    <location>
        <begin position="65"/>
        <end position="75"/>
    </location>
</feature>
<organism evidence="2 3">
    <name type="scientific">Dryococelus australis</name>
    <dbReference type="NCBI Taxonomy" id="614101"/>
    <lineage>
        <taxon>Eukaryota</taxon>
        <taxon>Metazoa</taxon>
        <taxon>Ecdysozoa</taxon>
        <taxon>Arthropoda</taxon>
        <taxon>Hexapoda</taxon>
        <taxon>Insecta</taxon>
        <taxon>Pterygota</taxon>
        <taxon>Neoptera</taxon>
        <taxon>Polyneoptera</taxon>
        <taxon>Phasmatodea</taxon>
        <taxon>Verophasmatodea</taxon>
        <taxon>Anareolatae</taxon>
        <taxon>Phasmatidae</taxon>
        <taxon>Eurycanthinae</taxon>
        <taxon>Dryococelus</taxon>
    </lineage>
</organism>
<dbReference type="EMBL" id="JARBHB010000008">
    <property type="protein sequence ID" value="KAJ8876698.1"/>
    <property type="molecule type" value="Genomic_DNA"/>
</dbReference>
<keyword evidence="3" id="KW-1185">Reference proteome</keyword>
<proteinExistence type="predicted"/>
<feature type="region of interest" description="Disordered" evidence="1">
    <location>
        <begin position="138"/>
        <end position="187"/>
    </location>
</feature>
<name>A0ABQ9GXH1_9NEOP</name>
<evidence type="ECO:0000256" key="1">
    <source>
        <dbReference type="SAM" id="MobiDB-lite"/>
    </source>
</evidence>
<sequence length="368" mass="39550">MSFLGTIGYVLSGSGIEELFRKVCAKAARGEKDETGPAIKSDKCSPLLSNLASRPRTGEVLVREQRHMDDRNKDQTKKKKSRGKPGSISGGAAPGYSHVGDSCRMMPLAGLWVWVFSGISRFPLPLVSALPYAHLASPSSALRPSTAGMQGRGKHQITERTRQTASSSGADSRMRKSGSCPRRESNPVRLGAEARTLITTTSRLHIPAREWLANAGSVSAVARALASHHGDPDSIPAGSFPDLRMWETCCTMPLAGGSSRGTPVSPALAFLAPLRPRVSFHVMSGDDVHLWVSAGKPVTRRGLPHPGFPPHSTTPLSKVCDPYMIRWTDITLPVAEGGFTSRLRRFTLRPASFHLLGLAAGKGRPPLR</sequence>
<comment type="caution">
    <text evidence="2">The sequence shown here is derived from an EMBL/GenBank/DDBJ whole genome shotgun (WGS) entry which is preliminary data.</text>
</comment>
<accession>A0ABQ9GXH1</accession>
<protein>
    <submittedName>
        <fullName evidence="2">Uncharacterized protein</fullName>
    </submittedName>
</protein>
<evidence type="ECO:0000313" key="3">
    <source>
        <dbReference type="Proteomes" id="UP001159363"/>
    </source>
</evidence>
<evidence type="ECO:0000313" key="2">
    <source>
        <dbReference type="EMBL" id="KAJ8876698.1"/>
    </source>
</evidence>
<dbReference type="Proteomes" id="UP001159363">
    <property type="component" value="Chromosome 7"/>
</dbReference>